<protein>
    <recommendedName>
        <fullName evidence="7">folate gamma-glutamyl hydrolase</fullName>
        <ecNumber evidence="7">3.4.19.9</ecNumber>
    </recommendedName>
</protein>
<evidence type="ECO:0000256" key="8">
    <source>
        <dbReference type="SAM" id="Phobius"/>
    </source>
</evidence>
<accession>A0A6P8ZVM9</accession>
<proteinExistence type="inferred from homology"/>
<dbReference type="Pfam" id="PF07722">
    <property type="entry name" value="Peptidase_C26"/>
    <property type="match status" value="1"/>
</dbReference>
<evidence type="ECO:0000313" key="9">
    <source>
        <dbReference type="Proteomes" id="UP000515158"/>
    </source>
</evidence>
<dbReference type="InterPro" id="IPR029062">
    <property type="entry name" value="Class_I_gatase-like"/>
</dbReference>
<evidence type="ECO:0000256" key="6">
    <source>
        <dbReference type="PIRSR" id="PIRSR615527-1"/>
    </source>
</evidence>
<dbReference type="InterPro" id="IPR015527">
    <property type="entry name" value="Pept_C26_g-glut_hydrolase"/>
</dbReference>
<feature type="active site" description="Proton donor" evidence="6">
    <location>
        <position position="283"/>
    </location>
</feature>
<dbReference type="GO" id="GO:0046900">
    <property type="term" value="P:tetrahydrofolylpolyglutamate metabolic process"/>
    <property type="evidence" value="ECO:0007669"/>
    <property type="project" value="TreeGrafter"/>
</dbReference>
<dbReference type="PANTHER" id="PTHR11315:SF0">
    <property type="entry name" value="FOLATE GAMMA-GLUTAMYL HYDROLASE"/>
    <property type="match status" value="1"/>
</dbReference>
<sequence length="382" mass="42362">MPFLFDATKASAVGSLLLDAMTRNNVVVAVAVAALLCALVGVGTLAQRRDGARVDDSGRFPPQRTDRPIIGVLSMELSPTIEKVVGAHHSYIAASYVKFVEGAGAQVAPILIGQPAEYYRKMVDSVNGLLLPGGATYFKEEEDNKYFAAGRQLYDLAKEANAAGAHFPVLGICLGMELLMVAAAGNDFRDNCDSEDPLPLGFLPGAKSDSRLFARAPPGVVHTLEKQNVTVNHHHFCITRRGIEEQGLEREWRTLSVNEDPNGVEFVSAFEHRQLPLYGVQFHPEKNIYEWKASKNYPHSESAITAARYFADFLVSEARKNAHSFGEDERDHLIYQYQPQDTKRRLMWEQLYLFEEQQQQVPLVRMASVPEPAAAGQPDFEV</sequence>
<dbReference type="GO" id="GO:0005773">
    <property type="term" value="C:vacuole"/>
    <property type="evidence" value="ECO:0007669"/>
    <property type="project" value="TreeGrafter"/>
</dbReference>
<evidence type="ECO:0000256" key="3">
    <source>
        <dbReference type="ARBA" id="ARBA00022525"/>
    </source>
</evidence>
<dbReference type="SUPFAM" id="SSF52317">
    <property type="entry name" value="Class I glutamine amidotransferase-like"/>
    <property type="match status" value="1"/>
</dbReference>
<dbReference type="InterPro" id="IPR011697">
    <property type="entry name" value="Peptidase_C26"/>
</dbReference>
<keyword evidence="9" id="KW-1185">Reference proteome</keyword>
<keyword evidence="8" id="KW-0812">Transmembrane</keyword>
<keyword evidence="8" id="KW-0472">Membrane</keyword>
<dbReference type="PROSITE" id="PS51275">
    <property type="entry name" value="PEPTIDASE_C26_GGH"/>
    <property type="match status" value="1"/>
</dbReference>
<dbReference type="FunFam" id="3.40.50.880:FF:000024">
    <property type="entry name" value="Folate gamma-glutamyl hydrolase"/>
    <property type="match status" value="1"/>
</dbReference>
<dbReference type="OrthoDB" id="64220at2759"/>
<comment type="catalytic activity">
    <reaction evidence="7">
        <text>(6S)-5,6,7,8-tetrahydrofolyl-(gamma-L-Glu)(n) + (n-1) H2O = (6S)-5,6,7,8-tetrahydrofolate + (n-1) L-glutamate</text>
        <dbReference type="Rhea" id="RHEA:56784"/>
        <dbReference type="Rhea" id="RHEA-COMP:14738"/>
        <dbReference type="ChEBI" id="CHEBI:15377"/>
        <dbReference type="ChEBI" id="CHEBI:29985"/>
        <dbReference type="ChEBI" id="CHEBI:57453"/>
        <dbReference type="ChEBI" id="CHEBI:141005"/>
        <dbReference type="EC" id="3.4.19.9"/>
    </reaction>
</comment>
<dbReference type="KEGG" id="tpal:117650044"/>
<feature type="transmembrane region" description="Helical" evidence="8">
    <location>
        <begin position="26"/>
        <end position="46"/>
    </location>
</feature>
<dbReference type="GeneID" id="117650044"/>
<keyword evidence="5 7" id="KW-0378">Hydrolase</keyword>
<feature type="active site" description="Nucleophile" evidence="6 7">
    <location>
        <position position="173"/>
    </location>
</feature>
<keyword evidence="4" id="KW-0732">Signal</keyword>
<dbReference type="RefSeq" id="XP_034249199.1">
    <property type="nucleotide sequence ID" value="XM_034393308.1"/>
</dbReference>
<dbReference type="GO" id="GO:0005576">
    <property type="term" value="C:extracellular region"/>
    <property type="evidence" value="ECO:0007669"/>
    <property type="project" value="UniProtKB-SubCell"/>
</dbReference>
<evidence type="ECO:0000256" key="7">
    <source>
        <dbReference type="PROSITE-ProRule" id="PRU00607"/>
    </source>
</evidence>
<evidence type="ECO:0000256" key="2">
    <source>
        <dbReference type="ARBA" id="ARBA00011083"/>
    </source>
</evidence>
<keyword evidence="8" id="KW-1133">Transmembrane helix</keyword>
<dbReference type="GO" id="GO:0034722">
    <property type="term" value="F:gamma-glutamyl-peptidase activity"/>
    <property type="evidence" value="ECO:0007669"/>
    <property type="project" value="UniProtKB-UniRule"/>
</dbReference>
<name>A0A6P8ZVM9_THRPL</name>
<dbReference type="Gene3D" id="3.40.50.880">
    <property type="match status" value="1"/>
</dbReference>
<dbReference type="PANTHER" id="PTHR11315">
    <property type="entry name" value="PROTEASE FAMILY C26 GAMMA-GLUTAMYL HYDROLASE"/>
    <property type="match status" value="1"/>
</dbReference>
<evidence type="ECO:0000256" key="4">
    <source>
        <dbReference type="ARBA" id="ARBA00022729"/>
    </source>
</evidence>
<feature type="active site" evidence="7">
    <location>
        <position position="283"/>
    </location>
</feature>
<organism evidence="10">
    <name type="scientific">Thrips palmi</name>
    <name type="common">Melon thrips</name>
    <dbReference type="NCBI Taxonomy" id="161013"/>
    <lineage>
        <taxon>Eukaryota</taxon>
        <taxon>Metazoa</taxon>
        <taxon>Ecdysozoa</taxon>
        <taxon>Arthropoda</taxon>
        <taxon>Hexapoda</taxon>
        <taxon>Insecta</taxon>
        <taxon>Pterygota</taxon>
        <taxon>Neoptera</taxon>
        <taxon>Paraneoptera</taxon>
        <taxon>Thysanoptera</taxon>
        <taxon>Terebrantia</taxon>
        <taxon>Thripoidea</taxon>
        <taxon>Thripidae</taxon>
        <taxon>Thrips</taxon>
    </lineage>
</organism>
<comment type="subcellular location">
    <subcellularLocation>
        <location evidence="1">Secreted</location>
        <location evidence="1">Extracellular space</location>
    </subcellularLocation>
</comment>
<evidence type="ECO:0000256" key="5">
    <source>
        <dbReference type="ARBA" id="ARBA00022801"/>
    </source>
</evidence>
<reference evidence="10" key="1">
    <citation type="submission" date="2025-08" db="UniProtKB">
        <authorList>
            <consortium name="RefSeq"/>
        </authorList>
    </citation>
    <scope>IDENTIFICATION</scope>
    <source>
        <tissue evidence="10">Total insect</tissue>
    </source>
</reference>
<keyword evidence="3" id="KW-0964">Secreted</keyword>
<dbReference type="AlphaFoldDB" id="A0A6P8ZVM9"/>
<comment type="similarity">
    <text evidence="2">Belongs to the peptidase C26 family.</text>
</comment>
<evidence type="ECO:0000256" key="1">
    <source>
        <dbReference type="ARBA" id="ARBA00004239"/>
    </source>
</evidence>
<dbReference type="PROSITE" id="PS51273">
    <property type="entry name" value="GATASE_TYPE_1"/>
    <property type="match status" value="1"/>
</dbReference>
<evidence type="ECO:0000313" key="10">
    <source>
        <dbReference type="RefSeq" id="XP_034249199.1"/>
    </source>
</evidence>
<dbReference type="Proteomes" id="UP000515158">
    <property type="component" value="Unplaced"/>
</dbReference>
<dbReference type="InParanoid" id="A0A6P8ZVM9"/>
<dbReference type="EC" id="3.4.19.9" evidence="7"/>
<gene>
    <name evidence="10" type="primary">LOC117650044</name>
</gene>